<gene>
    <name evidence="1" type="ORF">B296_00046612</name>
</gene>
<dbReference type="SUPFAM" id="SSF50129">
    <property type="entry name" value="GroES-like"/>
    <property type="match status" value="1"/>
</dbReference>
<proteinExistence type="predicted"/>
<dbReference type="PANTHER" id="PTHR44013">
    <property type="entry name" value="ZINC-TYPE ALCOHOL DEHYDROGENASE-LIKE PROTEIN C16A3.02C"/>
    <property type="match status" value="1"/>
</dbReference>
<dbReference type="Gene3D" id="3.40.50.720">
    <property type="entry name" value="NAD(P)-binding Rossmann-like Domain"/>
    <property type="match status" value="1"/>
</dbReference>
<dbReference type="Gene3D" id="3.90.180.10">
    <property type="entry name" value="Medium-chain alcohol dehydrogenases, catalytic domain"/>
    <property type="match status" value="2"/>
</dbReference>
<dbReference type="PANTHER" id="PTHR44013:SF1">
    <property type="entry name" value="ZINC-TYPE ALCOHOL DEHYDROGENASE-LIKE PROTEIN C16A3.02C"/>
    <property type="match status" value="1"/>
</dbReference>
<evidence type="ECO:0000313" key="2">
    <source>
        <dbReference type="Proteomes" id="UP000287651"/>
    </source>
</evidence>
<dbReference type="AlphaFoldDB" id="A0A426XP03"/>
<dbReference type="InterPro" id="IPR052733">
    <property type="entry name" value="Chloroplast_QOR"/>
</dbReference>
<evidence type="ECO:0000313" key="1">
    <source>
        <dbReference type="EMBL" id="RRT41229.1"/>
    </source>
</evidence>
<dbReference type="EMBL" id="AMZH03018744">
    <property type="protein sequence ID" value="RRT41229.1"/>
    <property type="molecule type" value="Genomic_DNA"/>
</dbReference>
<sequence length="197" mass="21136">MAASILKKVIFSNKKLVLLPINPKSEDMKFLVDMAKEGKLKTILDSVHPLSKAKEASAKSMSSHAPGRLLSKCSFSMMASLSESAIRPLNKNRARGCAILGNASTSRSLSRFLRSPTHREHMAEEKSTMKAIQYASYGGGAGALKVSTPPIRIYLTTSSFCETVADVAGEVAELGPEVSAYKKGDKVVGMLNFPVSV</sequence>
<accession>A0A426XP03</accession>
<protein>
    <submittedName>
        <fullName evidence="1">Uncharacterized protein</fullName>
    </submittedName>
</protein>
<organism evidence="1 2">
    <name type="scientific">Ensete ventricosum</name>
    <name type="common">Abyssinian banana</name>
    <name type="synonym">Musa ensete</name>
    <dbReference type="NCBI Taxonomy" id="4639"/>
    <lineage>
        <taxon>Eukaryota</taxon>
        <taxon>Viridiplantae</taxon>
        <taxon>Streptophyta</taxon>
        <taxon>Embryophyta</taxon>
        <taxon>Tracheophyta</taxon>
        <taxon>Spermatophyta</taxon>
        <taxon>Magnoliopsida</taxon>
        <taxon>Liliopsida</taxon>
        <taxon>Zingiberales</taxon>
        <taxon>Musaceae</taxon>
        <taxon>Ensete</taxon>
    </lineage>
</organism>
<reference evidence="1 2" key="1">
    <citation type="journal article" date="2014" name="Agronomy (Basel)">
        <title>A Draft Genome Sequence for Ensete ventricosum, the Drought-Tolerant Tree Against Hunger.</title>
        <authorList>
            <person name="Harrison J."/>
            <person name="Moore K.A."/>
            <person name="Paszkiewicz K."/>
            <person name="Jones T."/>
            <person name="Grant M."/>
            <person name="Ambacheew D."/>
            <person name="Muzemil S."/>
            <person name="Studholme D.J."/>
        </authorList>
    </citation>
    <scope>NUCLEOTIDE SEQUENCE [LARGE SCALE GENOMIC DNA]</scope>
</reference>
<dbReference type="InterPro" id="IPR011032">
    <property type="entry name" value="GroES-like_sf"/>
</dbReference>
<name>A0A426XP03_ENSVE</name>
<dbReference type="Pfam" id="PF13602">
    <property type="entry name" value="ADH_zinc_N_2"/>
    <property type="match status" value="1"/>
</dbReference>
<comment type="caution">
    <text evidence="1">The sequence shown here is derived from an EMBL/GenBank/DDBJ whole genome shotgun (WGS) entry which is preliminary data.</text>
</comment>
<dbReference type="Proteomes" id="UP000287651">
    <property type="component" value="Unassembled WGS sequence"/>
</dbReference>